<protein>
    <submittedName>
        <fullName evidence="3">Lactonohydrolase</fullName>
    </submittedName>
</protein>
<evidence type="ECO:0000256" key="1">
    <source>
        <dbReference type="SAM" id="SignalP"/>
    </source>
</evidence>
<reference evidence="3 4" key="1">
    <citation type="submission" date="2023-01" db="EMBL/GenBank/DDBJ databases">
        <title>Analysis of 21 Apiospora genomes using comparative genomics revels a genus with tremendous synthesis potential of carbohydrate active enzymes and secondary metabolites.</title>
        <authorList>
            <person name="Sorensen T."/>
        </authorList>
    </citation>
    <scope>NUCLEOTIDE SEQUENCE [LARGE SCALE GENOMIC DNA]</scope>
    <source>
        <strain evidence="3 4">CBS 83171</strain>
    </source>
</reference>
<dbReference type="Pfam" id="PF08450">
    <property type="entry name" value="SGL"/>
    <property type="match status" value="1"/>
</dbReference>
<keyword evidence="1" id="KW-0732">Signal</keyword>
<proteinExistence type="predicted"/>
<gene>
    <name evidence="3" type="ORF">PG996_005602</name>
</gene>
<feature type="domain" description="SMP-30/Gluconolactonase/LRE-like region" evidence="2">
    <location>
        <begin position="193"/>
        <end position="413"/>
    </location>
</feature>
<dbReference type="InterPro" id="IPR011042">
    <property type="entry name" value="6-blade_b-propeller_TolB-like"/>
</dbReference>
<sequence length="432" mass="47020">MHCILIILFSFLATATAAGTGHFPRRPAQNSSAPLAYACGPTTANITCVNRYASFLPATFSRDPDPSIGYTGTKVPDDPSWKLVQNADFVLFDKKRGLEVLGRAPKITRGIISWLNAIHEAPVFVPELNVLFVAQDGLPGNKSILKLDLSHDPPTVSPIETDPPIYQPTGGLYNPKDGMVYLAVHGKNSSLPQHAGLARFDPKTLKAEWLLNNYHGFNFAGPNDLTLDPLTGDIWFTDTDYAYVIGVSDAPKQLQLATWRFRPSTGQVQIVDTSLQYPNGIQFSHDGATLYVADSGLENYSPVATRGAGDFYNYPLYIQFNSTGARTVFAWDVGRRGSQKHPVITGKRAIFQSLEGAPDGLKVARNGYLVIAGGLAPGVDITDEFGNQIARIQTSHPVENIQWSGDDCKTLWLVGISGITKVEFDLSGPKLK</sequence>
<dbReference type="PANTHER" id="PTHR47064">
    <property type="entry name" value="PUTATIVE (AFU_ORTHOLOGUE AFUA_1G08990)-RELATED"/>
    <property type="match status" value="1"/>
</dbReference>
<dbReference type="SUPFAM" id="SSF63829">
    <property type="entry name" value="Calcium-dependent phosphotriesterase"/>
    <property type="match status" value="1"/>
</dbReference>
<dbReference type="EMBL" id="JAQQWM010000003">
    <property type="protein sequence ID" value="KAK8072254.1"/>
    <property type="molecule type" value="Genomic_DNA"/>
</dbReference>
<dbReference type="PANTHER" id="PTHR47064:SF2">
    <property type="entry name" value="SMP-30_GLUCONOLACTONASE_LRE-LIKE REGION DOMAIN-CONTAINING PROTEIN-RELATED"/>
    <property type="match status" value="1"/>
</dbReference>
<feature type="signal peptide" evidence="1">
    <location>
        <begin position="1"/>
        <end position="17"/>
    </location>
</feature>
<organism evidence="3 4">
    <name type="scientific">Apiospora saccharicola</name>
    <dbReference type="NCBI Taxonomy" id="335842"/>
    <lineage>
        <taxon>Eukaryota</taxon>
        <taxon>Fungi</taxon>
        <taxon>Dikarya</taxon>
        <taxon>Ascomycota</taxon>
        <taxon>Pezizomycotina</taxon>
        <taxon>Sordariomycetes</taxon>
        <taxon>Xylariomycetidae</taxon>
        <taxon>Amphisphaeriales</taxon>
        <taxon>Apiosporaceae</taxon>
        <taxon>Apiospora</taxon>
    </lineage>
</organism>
<dbReference type="Gene3D" id="2.120.10.30">
    <property type="entry name" value="TolB, C-terminal domain"/>
    <property type="match status" value="1"/>
</dbReference>
<keyword evidence="4" id="KW-1185">Reference proteome</keyword>
<evidence type="ECO:0000259" key="2">
    <source>
        <dbReference type="Pfam" id="PF08450"/>
    </source>
</evidence>
<dbReference type="InterPro" id="IPR052988">
    <property type="entry name" value="Oryzine_lactonohydrolase"/>
</dbReference>
<evidence type="ECO:0000313" key="3">
    <source>
        <dbReference type="EMBL" id="KAK8072254.1"/>
    </source>
</evidence>
<dbReference type="InterPro" id="IPR013658">
    <property type="entry name" value="SGL"/>
</dbReference>
<name>A0ABR1VLZ7_9PEZI</name>
<accession>A0ABR1VLZ7</accession>
<feature type="chain" id="PRO_5047403693" evidence="1">
    <location>
        <begin position="18"/>
        <end position="432"/>
    </location>
</feature>
<comment type="caution">
    <text evidence="3">The sequence shown here is derived from an EMBL/GenBank/DDBJ whole genome shotgun (WGS) entry which is preliminary data.</text>
</comment>
<dbReference type="Proteomes" id="UP001446871">
    <property type="component" value="Unassembled WGS sequence"/>
</dbReference>
<evidence type="ECO:0000313" key="4">
    <source>
        <dbReference type="Proteomes" id="UP001446871"/>
    </source>
</evidence>